<accession>A0ACC3MER3</accession>
<comment type="caution">
    <text evidence="1">The sequence shown here is derived from an EMBL/GenBank/DDBJ whole genome shotgun (WGS) entry which is preliminary data.</text>
</comment>
<evidence type="ECO:0000313" key="2">
    <source>
        <dbReference type="Proteomes" id="UP001281147"/>
    </source>
</evidence>
<name>A0ACC3MER3_9PEZI</name>
<reference evidence="1" key="1">
    <citation type="submission" date="2023-07" db="EMBL/GenBank/DDBJ databases">
        <title>Black Yeasts Isolated from many extreme environments.</title>
        <authorList>
            <person name="Coleine C."/>
            <person name="Stajich J.E."/>
            <person name="Selbmann L."/>
        </authorList>
    </citation>
    <scope>NUCLEOTIDE SEQUENCE</scope>
    <source>
        <strain evidence="1">CCFEE 5714</strain>
    </source>
</reference>
<dbReference type="Proteomes" id="UP001281147">
    <property type="component" value="Unassembled WGS sequence"/>
</dbReference>
<organism evidence="1 2">
    <name type="scientific">Vermiconidia calcicola</name>
    <dbReference type="NCBI Taxonomy" id="1690605"/>
    <lineage>
        <taxon>Eukaryota</taxon>
        <taxon>Fungi</taxon>
        <taxon>Dikarya</taxon>
        <taxon>Ascomycota</taxon>
        <taxon>Pezizomycotina</taxon>
        <taxon>Dothideomycetes</taxon>
        <taxon>Dothideomycetidae</taxon>
        <taxon>Mycosphaerellales</taxon>
        <taxon>Extremaceae</taxon>
        <taxon>Vermiconidia</taxon>
    </lineage>
</organism>
<gene>
    <name evidence="1" type="ORF">LTR37_019231</name>
</gene>
<protein>
    <submittedName>
        <fullName evidence="1">Uncharacterized protein</fullName>
    </submittedName>
</protein>
<keyword evidence="2" id="KW-1185">Reference proteome</keyword>
<evidence type="ECO:0000313" key="1">
    <source>
        <dbReference type="EMBL" id="KAK3687022.1"/>
    </source>
</evidence>
<dbReference type="EMBL" id="JAUTXU010000291">
    <property type="protein sequence ID" value="KAK3687022.1"/>
    <property type="molecule type" value="Genomic_DNA"/>
</dbReference>
<proteinExistence type="predicted"/>
<sequence length="444" mass="49199">MAKSNSNHNSIEVNLEPGWLEADPNTAPQVVDRCNSQLEKIREIQDDGKIHYPKDKFPIRQSDEEKIPQDATVEVVDLDRDLPPLPEKSNWICGLRPLMFWAAVGIVILVAVAVVVGGTVGGVLSHQHRNNTGTSVPTSTNVTHVKSSPILQDSKMASLYYIDKHNITHYRVYFQNKTGILQESAWNSSTTGWTVTDISDSSVDVKNVYYSGTSGVLYERQAPINESGPEAWAENNFSGLYTAASDSDLAAYWVQDFENVNQTLNVLWQQPNAHNGLTLGQYTSDLNNSYPWVFTNLNYSIRAGSTVALSHYGVENHLRVYSASMQNKVQQSLYYAANYTLTGTQGIVVSSPDSDFLFLFGSADKSTVNAVTWNCSTGFVDITPSLQNVLKPKRNYLALSSHNGGKVYVMFDAGDGPQIEQWTVPQFSGQMWKHVSTVTVNHES</sequence>